<dbReference type="Gene3D" id="3.40.50.300">
    <property type="entry name" value="P-loop containing nucleotide triphosphate hydrolases"/>
    <property type="match status" value="1"/>
</dbReference>
<dbReference type="EMBL" id="CP159837">
    <property type="protein sequence ID" value="XCM35163.1"/>
    <property type="molecule type" value="Genomic_DNA"/>
</dbReference>
<name>A0AAU8J7Q2_9CYAN</name>
<reference evidence="1" key="1">
    <citation type="submission" date="2024-07" db="EMBL/GenBank/DDBJ databases">
        <authorList>
            <person name="Kim Y.J."/>
            <person name="Jeong J.Y."/>
        </authorList>
    </citation>
    <scope>NUCLEOTIDE SEQUENCE</scope>
    <source>
        <strain evidence="1">GIHE-MW2</strain>
    </source>
</reference>
<accession>A0AAU8J7Q2</accession>
<dbReference type="InterPro" id="IPR027417">
    <property type="entry name" value="P-loop_NTPase"/>
</dbReference>
<dbReference type="AlphaFoldDB" id="A0AAU8J7Q2"/>
<protein>
    <submittedName>
        <fullName evidence="1">ATP-binding protein</fullName>
    </submittedName>
</protein>
<gene>
    <name evidence="1" type="ORF">ABWT76_003822</name>
</gene>
<dbReference type="GO" id="GO:0005524">
    <property type="term" value="F:ATP binding"/>
    <property type="evidence" value="ECO:0007669"/>
    <property type="project" value="UniProtKB-KW"/>
</dbReference>
<proteinExistence type="predicted"/>
<organism evidence="1">
    <name type="scientific">Planktothricoides raciborskii GIHE-MW2</name>
    <dbReference type="NCBI Taxonomy" id="2792601"/>
    <lineage>
        <taxon>Bacteria</taxon>
        <taxon>Bacillati</taxon>
        <taxon>Cyanobacteriota</taxon>
        <taxon>Cyanophyceae</taxon>
        <taxon>Oscillatoriophycideae</taxon>
        <taxon>Oscillatoriales</taxon>
        <taxon>Oscillatoriaceae</taxon>
        <taxon>Planktothricoides</taxon>
    </lineage>
</organism>
<keyword evidence="1" id="KW-0547">Nucleotide-binding</keyword>
<dbReference type="SUPFAM" id="SSF52540">
    <property type="entry name" value="P-loop containing nucleoside triphosphate hydrolases"/>
    <property type="match status" value="1"/>
</dbReference>
<keyword evidence="1" id="KW-0067">ATP-binding</keyword>
<evidence type="ECO:0000313" key="1">
    <source>
        <dbReference type="EMBL" id="XCM35163.1"/>
    </source>
</evidence>
<dbReference type="RefSeq" id="WP_354634804.1">
    <property type="nucleotide sequence ID" value="NZ_CP159837.1"/>
</dbReference>
<sequence>MTSIQQIIQETLNPFDSTTFRPGNFWQEQQETDLTVDSIHQDVVHEIEELLQQVNQDRRTRTLLLAGDSGAGKSYLLGRIKESLNCQAFFAYIGPWPESDFIWRHILRNTVDSLMYVPTGEKSSQLLLWIKSLSAVHSEGFMKRFLGERQLFIHNLKGIFPSGIYNPNEFFGVLYDLSNPDLYPIACEWLKGDRLDEESLKLLRVKNAIDTETAARNILGNLGKIAAVTQPIVLCFDNLDNIDRALDGFINLQALFSVNSILHNEKLKNFIVIISIVTNTWKQHQKRVQGADLARIDREIRLQPISLDQAEALWATRLYPLHQQAEIHPRSRIYPLSRDALNFKFPGGKTKPRYVLMLGRQLFQEAKQVGLDDFHQSQQEKYQKYAVHISRPDPLAAFKLLWLKEFKKTEHKISRIRQFSAPELIKMLREALEALQVIGIEAKLLPSPKYASYSLSYHLPVQIGRIGLVWTEDPNLVGFFHMMKACEKALLINRCKTLFLIRSENLGTRKNQGNQLYSKIFTGYPHRHLLPDMISVHYLASYHNLVNAACAGELVLGDRTPNLKELQELIRESNLLQDCPLLDALGIFAGYTRIVGVTGVPQRKITSGQDLSQELQKVKDYLLALMQTQQMMGRYVLMQNTLDQFPDVDDVVVNQLITELCQEEKMIILDETAPVHSQLLCLLK</sequence>